<dbReference type="FunFam" id="1.10.150.570:FF:000001">
    <property type="entry name" value="tRNA uridine 5-carboxymethylaminomethyl modification enzyme MnmG"/>
    <property type="match status" value="1"/>
</dbReference>
<evidence type="ECO:0000256" key="2">
    <source>
        <dbReference type="ARBA" id="ARBA00007653"/>
    </source>
</evidence>
<dbReference type="EMBL" id="LNQE01001917">
    <property type="protein sequence ID" value="KUG02576.1"/>
    <property type="molecule type" value="Genomic_DNA"/>
</dbReference>
<sequence length="624" mass="70418">MIYNAGSYEVIIIGAGHAGCEAALASARMGCKTLLCTLSMEHIALMPCNPSIGGPAKAQVVREIDALGGEMAKNIDKSQLQMRIINTGKGPAVQALRAQADKNQYYLEMLKTLLAQESLDVLMAEVQDIETRSDRITGVITKTGARYDCQCVVITSGTYLKGRIIIGDVMYDGGPGNQFPAMKLSASLINNGIELGRFKTGTPPRINRRTVDFSKMIEQPGDDRPLTFSFISPRVKKPQVSCWLTHSTPETHKIVMDNIERAPLFTGVIKGRGPRYCPSFEDKVVRFSHKDAHQLFVEPEGRHTDEMYVQGLNTSLPEDVQMDVLRSIPGLEKVRIIRTGYAIEYDYVPPSQLKLSLETKKIEGLFTAGQINGTSGYEEAAAQGLIAGINSALKVQEREPFILKRNEAYIGVLIDDLVNKEIDEPYRLLTSRAEYRLLLRQDNADIRLTSRGREIGLVDDTRWELFNRKMESIESARGIFQEVNFTPADVEMTDFLNRRVSAPLKDRISLWELLKRPEIHVEDFEAMGWIEPLDEEISEQIEIQSKYEGYISKQLEQVRKFERMENRKLPEILDYDEVYGLANEARQRLKDVKPTSMGQASRITGVNPADINVLYIYLEKKRRN</sequence>
<dbReference type="InterPro" id="IPR004416">
    <property type="entry name" value="MnmG"/>
</dbReference>
<dbReference type="InterPro" id="IPR044920">
    <property type="entry name" value="MnmG_C_subdom_sf"/>
</dbReference>
<evidence type="ECO:0000256" key="3">
    <source>
        <dbReference type="ARBA" id="ARBA00022630"/>
    </source>
</evidence>
<comment type="similarity">
    <text evidence="2">Belongs to the MnmG family.</text>
</comment>
<dbReference type="Pfam" id="PF01134">
    <property type="entry name" value="GIDA"/>
    <property type="match status" value="1"/>
</dbReference>
<dbReference type="InterPro" id="IPR049312">
    <property type="entry name" value="GIDA_C_N"/>
</dbReference>
<comment type="caution">
    <text evidence="6">The sequence shown here is derived from an EMBL/GenBank/DDBJ whole genome shotgun (WGS) entry which is preliminary data.</text>
</comment>
<dbReference type="InterPro" id="IPR002218">
    <property type="entry name" value="MnmG-rel"/>
</dbReference>
<dbReference type="InterPro" id="IPR020595">
    <property type="entry name" value="MnmG-rel_CS"/>
</dbReference>
<dbReference type="FunFam" id="3.50.50.60:FF:000002">
    <property type="entry name" value="tRNA uridine 5-carboxymethylaminomethyl modification enzyme MnmG"/>
    <property type="match status" value="1"/>
</dbReference>
<dbReference type="Gene3D" id="3.50.50.60">
    <property type="entry name" value="FAD/NAD(P)-binding domain"/>
    <property type="match status" value="2"/>
</dbReference>
<evidence type="ECO:0000256" key="1">
    <source>
        <dbReference type="ARBA" id="ARBA00001974"/>
    </source>
</evidence>
<dbReference type="GO" id="GO:0050660">
    <property type="term" value="F:flavin adenine dinucleotide binding"/>
    <property type="evidence" value="ECO:0007669"/>
    <property type="project" value="InterPro"/>
</dbReference>
<dbReference type="InterPro" id="IPR026904">
    <property type="entry name" value="MnmG_C"/>
</dbReference>
<dbReference type="InterPro" id="IPR036188">
    <property type="entry name" value="FAD/NAD-bd_sf"/>
</dbReference>
<proteinExistence type="inferred from homology"/>
<dbReference type="PROSITE" id="PS01280">
    <property type="entry name" value="GIDA_1"/>
    <property type="match status" value="1"/>
</dbReference>
<dbReference type="InterPro" id="IPR047001">
    <property type="entry name" value="MnmG_C_subdom"/>
</dbReference>
<dbReference type="AlphaFoldDB" id="A0A0W8E1Q0"/>
<dbReference type="GO" id="GO:0005829">
    <property type="term" value="C:cytosol"/>
    <property type="evidence" value="ECO:0007669"/>
    <property type="project" value="TreeGrafter"/>
</dbReference>
<dbReference type="SUPFAM" id="SSF51905">
    <property type="entry name" value="FAD/NAD(P)-binding domain"/>
    <property type="match status" value="1"/>
</dbReference>
<comment type="cofactor">
    <cofactor evidence="1">
        <name>FAD</name>
        <dbReference type="ChEBI" id="CHEBI:57692"/>
    </cofactor>
</comment>
<dbReference type="SMART" id="SM01228">
    <property type="entry name" value="GIDA_assoc_3"/>
    <property type="match status" value="1"/>
</dbReference>
<dbReference type="Gene3D" id="1.10.150.570">
    <property type="entry name" value="GidA associated domain, C-terminal subdomain"/>
    <property type="match status" value="1"/>
</dbReference>
<evidence type="ECO:0000259" key="5">
    <source>
        <dbReference type="SMART" id="SM01228"/>
    </source>
</evidence>
<accession>A0A0W8E1Q0</accession>
<dbReference type="Gene3D" id="1.10.10.1800">
    <property type="entry name" value="tRNA uridine 5-carboxymethylaminomethyl modification enzyme MnmG/GidA"/>
    <property type="match status" value="1"/>
</dbReference>
<protein>
    <submittedName>
        <fullName evidence="6">Trna uridine 5-carboxymethylaminomethyl modification enzyme gida</fullName>
    </submittedName>
</protein>
<reference evidence="6" key="1">
    <citation type="journal article" date="2015" name="Proc. Natl. Acad. Sci. U.S.A.">
        <title>Networks of energetic and metabolic interactions define dynamics in microbial communities.</title>
        <authorList>
            <person name="Embree M."/>
            <person name="Liu J.K."/>
            <person name="Al-Bassam M.M."/>
            <person name="Zengler K."/>
        </authorList>
    </citation>
    <scope>NUCLEOTIDE SEQUENCE</scope>
</reference>
<dbReference type="PANTHER" id="PTHR11806:SF0">
    <property type="entry name" value="PROTEIN MTO1 HOMOLOG, MITOCHONDRIAL"/>
    <property type="match status" value="1"/>
</dbReference>
<evidence type="ECO:0000256" key="4">
    <source>
        <dbReference type="ARBA" id="ARBA00022827"/>
    </source>
</evidence>
<keyword evidence="4" id="KW-0274">FAD</keyword>
<dbReference type="Pfam" id="PF21680">
    <property type="entry name" value="GIDA_C_1st"/>
    <property type="match status" value="1"/>
</dbReference>
<dbReference type="NCBIfam" id="TIGR00136">
    <property type="entry name" value="mnmG_gidA"/>
    <property type="match status" value="1"/>
</dbReference>
<organism evidence="6">
    <name type="scientific">hydrocarbon metagenome</name>
    <dbReference type="NCBI Taxonomy" id="938273"/>
    <lineage>
        <taxon>unclassified sequences</taxon>
        <taxon>metagenomes</taxon>
        <taxon>ecological metagenomes</taxon>
    </lineage>
</organism>
<evidence type="ECO:0000313" key="6">
    <source>
        <dbReference type="EMBL" id="KUG02576.1"/>
    </source>
</evidence>
<gene>
    <name evidence="6" type="ORF">ASZ90_020078</name>
</gene>
<keyword evidence="3" id="KW-0285">Flavoprotein</keyword>
<dbReference type="GO" id="GO:0002098">
    <property type="term" value="P:tRNA wobble uridine modification"/>
    <property type="evidence" value="ECO:0007669"/>
    <property type="project" value="InterPro"/>
</dbReference>
<dbReference type="PROSITE" id="PS01281">
    <property type="entry name" value="GIDA_2"/>
    <property type="match status" value="1"/>
</dbReference>
<dbReference type="Pfam" id="PF13932">
    <property type="entry name" value="SAM_GIDA_C"/>
    <property type="match status" value="1"/>
</dbReference>
<name>A0A0W8E1Q0_9ZZZZ</name>
<dbReference type="InterPro" id="IPR040131">
    <property type="entry name" value="MnmG_N"/>
</dbReference>
<dbReference type="HAMAP" id="MF_00129">
    <property type="entry name" value="MnmG_GidA"/>
    <property type="match status" value="1"/>
</dbReference>
<feature type="domain" description="tRNA uridine 5-carboxymethylaminomethyl modification enzyme C-terminal subdomain" evidence="5">
    <location>
        <begin position="545"/>
        <end position="616"/>
    </location>
</feature>
<dbReference type="GO" id="GO:0030488">
    <property type="term" value="P:tRNA methylation"/>
    <property type="evidence" value="ECO:0007669"/>
    <property type="project" value="TreeGrafter"/>
</dbReference>
<dbReference type="PANTHER" id="PTHR11806">
    <property type="entry name" value="GLUCOSE INHIBITED DIVISION PROTEIN A"/>
    <property type="match status" value="1"/>
</dbReference>